<feature type="compositionally biased region" description="Basic and acidic residues" evidence="1">
    <location>
        <begin position="10"/>
        <end position="20"/>
    </location>
</feature>
<dbReference type="InParanoid" id="A0A2K1QI92"/>
<proteinExistence type="predicted"/>
<comment type="caution">
    <text evidence="3">The sequence shown here is derived from an EMBL/GenBank/DDBJ whole genome shotgun (WGS) entry which is preliminary data.</text>
</comment>
<dbReference type="InterPro" id="IPR046879">
    <property type="entry name" value="KANL3/Tex30_Abhydrolase"/>
</dbReference>
<protein>
    <recommendedName>
        <fullName evidence="2">KANL3/Tex30 alpha/beta hydrolase-like domain-containing protein</fullName>
    </recommendedName>
</protein>
<keyword evidence="4" id="KW-1185">Reference proteome</keyword>
<feature type="region of interest" description="Disordered" evidence="1">
    <location>
        <begin position="275"/>
        <end position="312"/>
    </location>
</feature>
<dbReference type="Pfam" id="PF20408">
    <property type="entry name" value="Abhydrolase_11"/>
    <property type="match status" value="1"/>
</dbReference>
<dbReference type="Gene3D" id="3.40.50.1820">
    <property type="entry name" value="alpha/beta hydrolase"/>
    <property type="match status" value="1"/>
</dbReference>
<reference evidence="3 4" key="1">
    <citation type="submission" date="2017-06" db="EMBL/GenBank/DDBJ databases">
        <title>Draft genome sequence of a variant of Elsinoe murrayae.</title>
        <authorList>
            <person name="Cheng Q."/>
        </authorList>
    </citation>
    <scope>NUCLEOTIDE SEQUENCE [LARGE SCALE GENOMIC DNA]</scope>
    <source>
        <strain evidence="3 4">CQ-2017a</strain>
    </source>
</reference>
<dbReference type="Proteomes" id="UP000243797">
    <property type="component" value="Unassembled WGS sequence"/>
</dbReference>
<gene>
    <name evidence="3" type="ORF">CAC42_2117</name>
</gene>
<dbReference type="SUPFAM" id="SSF53474">
    <property type="entry name" value="alpha/beta-Hydrolases"/>
    <property type="match status" value="1"/>
</dbReference>
<feature type="region of interest" description="Disordered" evidence="1">
    <location>
        <begin position="1"/>
        <end position="52"/>
    </location>
</feature>
<dbReference type="InterPro" id="IPR026555">
    <property type="entry name" value="NSL3/Tex30"/>
</dbReference>
<feature type="domain" description="KANL3/Tex30 alpha/beta hydrolase-like" evidence="2">
    <location>
        <begin position="121"/>
        <end position="238"/>
    </location>
</feature>
<dbReference type="AlphaFoldDB" id="A0A2K1QI92"/>
<evidence type="ECO:0000313" key="3">
    <source>
        <dbReference type="EMBL" id="PNS14888.1"/>
    </source>
</evidence>
<accession>A0A2K1QI92</accession>
<evidence type="ECO:0000256" key="1">
    <source>
        <dbReference type="SAM" id="MobiDB-lite"/>
    </source>
</evidence>
<sequence>MPRRSKRNRNHTDSDEKTAQDDTTADLTKSVLGGLKGGRRLDGSEDKQQGTTTFKVPFNDKFIICQKYHGPSADENASLIFTHGAGGGIANPATVEFAKGFASAKSALCFQGTMNLKNRVKCFTAVLDEHKAAMALGGRSMGARAATITATDHADTVSTLILVSFPLTSERGGESREDILLNIPGSIDVLFITGDGDKMCNMVNLSRVRRQMKARSWSVVIRGADHSMSLKDKRGVAAMRAKTGQIAAEWLQDRPERTEVIVSWDAETSEIEVGEWQGGLGRARLSKKDADDNPEESEPEKPQARKRQKKRA</sequence>
<dbReference type="PANTHER" id="PTHR13136:SF11">
    <property type="entry name" value="TESTIS-EXPRESSED PROTEIN 30"/>
    <property type="match status" value="1"/>
</dbReference>
<dbReference type="InterPro" id="IPR029058">
    <property type="entry name" value="AB_hydrolase_fold"/>
</dbReference>
<dbReference type="STRING" id="2082308.A0A2K1QI92"/>
<evidence type="ECO:0000313" key="4">
    <source>
        <dbReference type="Proteomes" id="UP000243797"/>
    </source>
</evidence>
<feature type="compositionally biased region" description="Basic and acidic residues" evidence="1">
    <location>
        <begin position="39"/>
        <end position="48"/>
    </location>
</feature>
<organism evidence="3 4">
    <name type="scientific">Sphaceloma murrayae</name>
    <dbReference type="NCBI Taxonomy" id="2082308"/>
    <lineage>
        <taxon>Eukaryota</taxon>
        <taxon>Fungi</taxon>
        <taxon>Dikarya</taxon>
        <taxon>Ascomycota</taxon>
        <taxon>Pezizomycotina</taxon>
        <taxon>Dothideomycetes</taxon>
        <taxon>Dothideomycetidae</taxon>
        <taxon>Myriangiales</taxon>
        <taxon>Elsinoaceae</taxon>
        <taxon>Sphaceloma</taxon>
    </lineage>
</organism>
<name>A0A2K1QI92_9PEZI</name>
<dbReference type="OrthoDB" id="6415022at2759"/>
<evidence type="ECO:0000259" key="2">
    <source>
        <dbReference type="Pfam" id="PF20408"/>
    </source>
</evidence>
<dbReference type="PANTHER" id="PTHR13136">
    <property type="entry name" value="TESTIS DEVELOPMENT PROTEIN PRTD"/>
    <property type="match status" value="1"/>
</dbReference>
<dbReference type="EMBL" id="NKHZ01000081">
    <property type="protein sequence ID" value="PNS14888.1"/>
    <property type="molecule type" value="Genomic_DNA"/>
</dbReference>